<evidence type="ECO:0000256" key="2">
    <source>
        <dbReference type="ARBA" id="ARBA00004906"/>
    </source>
</evidence>
<dbReference type="InterPro" id="IPR039085">
    <property type="entry name" value="DCA10"/>
</dbReference>
<dbReference type="PROSITE" id="PS50294">
    <property type="entry name" value="WD_REPEATS_REGION"/>
    <property type="match status" value="2"/>
</dbReference>
<dbReference type="FunFam" id="2.130.10.10:FF:000116">
    <property type="entry name" value="DDB1- and CUL4-associated factor 10"/>
    <property type="match status" value="1"/>
</dbReference>
<reference evidence="11" key="2">
    <citation type="submission" date="2025-08" db="UniProtKB">
        <authorList>
            <consortium name="Ensembl"/>
        </authorList>
    </citation>
    <scope>IDENTIFICATION</scope>
</reference>
<evidence type="ECO:0000313" key="11">
    <source>
        <dbReference type="Ensembl" id="ENSONIP00000045621.1"/>
    </source>
</evidence>
<feature type="region of interest" description="Disordered" evidence="10">
    <location>
        <begin position="1"/>
        <end position="99"/>
    </location>
</feature>
<protein>
    <recommendedName>
        <fullName evidence="4">DDB1- and CUL4-associated factor 10</fullName>
    </recommendedName>
    <alternativeName>
        <fullName evidence="8">WD repeat-containing protein 32</fullName>
    </alternativeName>
</protein>
<evidence type="ECO:0000313" key="12">
    <source>
        <dbReference type="Proteomes" id="UP000005207"/>
    </source>
</evidence>
<dbReference type="AlphaFoldDB" id="A0A669CFK1"/>
<evidence type="ECO:0000256" key="8">
    <source>
        <dbReference type="ARBA" id="ARBA00030914"/>
    </source>
</evidence>
<comment type="similarity">
    <text evidence="3">Belongs to the WD repeat DCAF10 family.</text>
</comment>
<dbReference type="Gene3D" id="2.130.10.10">
    <property type="entry name" value="YVTN repeat-like/Quinoprotein amine dehydrogenase"/>
    <property type="match status" value="2"/>
</dbReference>
<organism evidence="11 12">
    <name type="scientific">Oreochromis niloticus</name>
    <name type="common">Nile tilapia</name>
    <name type="synonym">Tilapia nilotica</name>
    <dbReference type="NCBI Taxonomy" id="8128"/>
    <lineage>
        <taxon>Eukaryota</taxon>
        <taxon>Metazoa</taxon>
        <taxon>Chordata</taxon>
        <taxon>Craniata</taxon>
        <taxon>Vertebrata</taxon>
        <taxon>Euteleostomi</taxon>
        <taxon>Actinopterygii</taxon>
        <taxon>Neopterygii</taxon>
        <taxon>Teleostei</taxon>
        <taxon>Neoteleostei</taxon>
        <taxon>Acanthomorphata</taxon>
        <taxon>Ovalentaria</taxon>
        <taxon>Cichlomorphae</taxon>
        <taxon>Cichliformes</taxon>
        <taxon>Cichlidae</taxon>
        <taxon>African cichlids</taxon>
        <taxon>Pseudocrenilabrinae</taxon>
        <taxon>Oreochromini</taxon>
        <taxon>Oreochromis</taxon>
    </lineage>
</organism>
<keyword evidence="7" id="KW-0833">Ubl conjugation pathway</keyword>
<dbReference type="Proteomes" id="UP000005207">
    <property type="component" value="Linkage group LG19"/>
</dbReference>
<dbReference type="Pfam" id="PF00400">
    <property type="entry name" value="WD40"/>
    <property type="match status" value="3"/>
</dbReference>
<dbReference type="PANTHER" id="PTHR14588:SF2">
    <property type="entry name" value="DDB1- AND CUL4-ASSOCIATED FACTOR 10"/>
    <property type="match status" value="1"/>
</dbReference>
<dbReference type="SUPFAM" id="SSF50978">
    <property type="entry name" value="WD40 repeat-like"/>
    <property type="match status" value="1"/>
</dbReference>
<comment type="pathway">
    <text evidence="2">Protein modification; protein ubiquitination.</text>
</comment>
<comment type="function">
    <text evidence="1">May function as a substrate receptor for CUL4-DDB1 E3 ubiquitin-protein ligase complex.</text>
</comment>
<accession>A0A669CFK1</accession>
<dbReference type="GeneTree" id="ENSGT00390000012666"/>
<sequence length="506" mass="56406">MSSEHQSDSEDADESRDRPNGGTVSDKEEDPDIDDSDEEDDSARRASPSPPASSEGLLAPIAGSPVLEEREPRSRPAVAPLKKCTDGSSDTGGGSDTDSFRGASLFSWLQSRTIRRGVFVDPARDNFRTMTSLYRSMNPAVESVNLSTQTHGAVFNLEYSPDGSVLTVACEQTEVLLFDPISSRHIKTLTEAHEDCVNNIRFLDNRLFATCSDDTTIALWDLRKLNSKVCSLHGHASWVKNIEYDTNTRLLVTSGFDGNVITWDTNRFTEDGCPHKKFFHTRYLMRMRLTPDCSKMLISTSSGYLLILHDLDLTQSLEVGSYRMLRARRTPLSSGLSPRNSLEVLTPEIPGERDRGNCITSLQLHPKGWATLIRCSSNMDDQEWTCVYEFQEGAPTRPPVSPRCSLRLTHYIEEANVGRGYIKELCFSPDGRLICSPYGYGVRLLAFDERCGELVDCLPIQTSCLREIRSIYSHSDVVLTTKFSPTHCQLASGCLSGRVALYQPKF</sequence>
<gene>
    <name evidence="11" type="primary">DCAF10</name>
    <name evidence="11" type="synonym">wdr32</name>
</gene>
<dbReference type="InterPro" id="IPR001680">
    <property type="entry name" value="WD40_rpt"/>
</dbReference>
<dbReference type="PROSITE" id="PS50082">
    <property type="entry name" value="WD_REPEATS_2"/>
    <property type="match status" value="2"/>
</dbReference>
<feature type="repeat" description="WD" evidence="9">
    <location>
        <begin position="190"/>
        <end position="223"/>
    </location>
</feature>
<reference evidence="11" key="3">
    <citation type="submission" date="2025-09" db="UniProtKB">
        <authorList>
            <consortium name="Ensembl"/>
        </authorList>
    </citation>
    <scope>IDENTIFICATION</scope>
</reference>
<evidence type="ECO:0000256" key="3">
    <source>
        <dbReference type="ARBA" id="ARBA00005903"/>
    </source>
</evidence>
<feature type="compositionally biased region" description="Acidic residues" evidence="10">
    <location>
        <begin position="27"/>
        <end position="41"/>
    </location>
</feature>
<dbReference type="FunFam" id="2.130.10.10:FF:001360">
    <property type="entry name" value="DDB1- and CUL4-associated factor 10"/>
    <property type="match status" value="1"/>
</dbReference>
<evidence type="ECO:0000256" key="5">
    <source>
        <dbReference type="ARBA" id="ARBA00022574"/>
    </source>
</evidence>
<evidence type="ECO:0000256" key="4">
    <source>
        <dbReference type="ARBA" id="ARBA00021765"/>
    </source>
</evidence>
<dbReference type="InterPro" id="IPR015943">
    <property type="entry name" value="WD40/YVTN_repeat-like_dom_sf"/>
</dbReference>
<dbReference type="InterPro" id="IPR036322">
    <property type="entry name" value="WD40_repeat_dom_sf"/>
</dbReference>
<name>A0A669CFK1_ORENI</name>
<dbReference type="PANTHER" id="PTHR14588">
    <property type="entry name" value="DDB1- AND CUL4-ASSOCIATED FACTOR 10"/>
    <property type="match status" value="1"/>
</dbReference>
<evidence type="ECO:0000256" key="6">
    <source>
        <dbReference type="ARBA" id="ARBA00022737"/>
    </source>
</evidence>
<evidence type="ECO:0000256" key="1">
    <source>
        <dbReference type="ARBA" id="ARBA00002614"/>
    </source>
</evidence>
<proteinExistence type="inferred from homology"/>
<keyword evidence="6" id="KW-0677">Repeat</keyword>
<keyword evidence="12" id="KW-1185">Reference proteome</keyword>
<keyword evidence="5 9" id="KW-0853">WD repeat</keyword>
<evidence type="ECO:0000256" key="9">
    <source>
        <dbReference type="PROSITE-ProRule" id="PRU00221"/>
    </source>
</evidence>
<evidence type="ECO:0000256" key="10">
    <source>
        <dbReference type="SAM" id="MobiDB-lite"/>
    </source>
</evidence>
<evidence type="ECO:0000256" key="7">
    <source>
        <dbReference type="ARBA" id="ARBA00022786"/>
    </source>
</evidence>
<reference evidence="12" key="1">
    <citation type="submission" date="2012-01" db="EMBL/GenBank/DDBJ databases">
        <title>The Genome Sequence of Oreochromis niloticus (Nile Tilapia).</title>
        <authorList>
            <consortium name="Broad Institute Genome Assembly Team"/>
            <consortium name="Broad Institute Sequencing Platform"/>
            <person name="Di Palma F."/>
            <person name="Johnson J."/>
            <person name="Lander E.S."/>
            <person name="Lindblad-Toh K."/>
        </authorList>
    </citation>
    <scope>NUCLEOTIDE SEQUENCE [LARGE SCALE GENOMIC DNA]</scope>
</reference>
<dbReference type="Ensembl" id="ENSONIT00000084934.1">
    <property type="protein sequence ID" value="ENSONIP00000045621.1"/>
    <property type="gene ID" value="ENSONIG00000000437.2"/>
</dbReference>
<feature type="repeat" description="WD" evidence="9">
    <location>
        <begin position="232"/>
        <end position="264"/>
    </location>
</feature>
<dbReference type="GO" id="GO:0080008">
    <property type="term" value="C:Cul4-RING E3 ubiquitin ligase complex"/>
    <property type="evidence" value="ECO:0007669"/>
    <property type="project" value="TreeGrafter"/>
</dbReference>
<dbReference type="SMART" id="SM00320">
    <property type="entry name" value="WD40"/>
    <property type="match status" value="5"/>
</dbReference>